<evidence type="ECO:0000256" key="1">
    <source>
        <dbReference type="HAMAP-Rule" id="MF_01523"/>
    </source>
</evidence>
<dbReference type="PANTHER" id="PTHR36112:SF1">
    <property type="entry name" value="RIBOSOMAL RNA SMALL SUBUNIT METHYLTRANSFERASE J"/>
    <property type="match status" value="1"/>
</dbReference>
<dbReference type="SUPFAM" id="SSF53335">
    <property type="entry name" value="S-adenosyl-L-methionine-dependent methyltransferases"/>
    <property type="match status" value="1"/>
</dbReference>
<proteinExistence type="inferred from homology"/>
<dbReference type="InterPro" id="IPR029063">
    <property type="entry name" value="SAM-dependent_MTases_sf"/>
</dbReference>
<comment type="similarity">
    <text evidence="1">Belongs to the methyltransferase superfamily. RsmJ family.</text>
</comment>
<dbReference type="EMBL" id="CP150637">
    <property type="protein sequence ID" value="WZW87353.1"/>
    <property type="molecule type" value="Genomic_DNA"/>
</dbReference>
<keyword evidence="1 2" id="KW-0808">Transferase</keyword>
<dbReference type="RefSeq" id="WP_051396029.1">
    <property type="nucleotide sequence ID" value="NZ_AZOD01000002.1"/>
</dbReference>
<dbReference type="Gene3D" id="3.40.50.150">
    <property type="entry name" value="Vaccinia Virus protein VP39"/>
    <property type="match status" value="1"/>
</dbReference>
<comment type="subcellular location">
    <subcellularLocation>
        <location evidence="1">Cytoplasm</location>
    </subcellularLocation>
</comment>
<reference evidence="2 3" key="1">
    <citation type="submission" date="2024-03" db="EMBL/GenBank/DDBJ databases">
        <title>Complete Genome Sequence and Annotation of Ignatzschineria larvae DSM 13226.</title>
        <authorList>
            <person name="Cantrell E."/>
            <person name="Burcham Z.M."/>
        </authorList>
    </citation>
    <scope>NUCLEOTIDE SEQUENCE [LARGE SCALE GENOMIC DNA]</scope>
    <source>
        <strain evidence="2 3">DSM 13226</strain>
    </source>
</reference>
<dbReference type="Proteomes" id="UP001449178">
    <property type="component" value="Chromosome"/>
</dbReference>
<name>A0ABZ3C2K1_9GAMM</name>
<comment type="function">
    <text evidence="1">Specifically methylates the guanosine in position 1516 of 16S rRNA.</text>
</comment>
<dbReference type="InterPro" id="IPR007536">
    <property type="entry name" value="16SrRNA_methylTrfase_J"/>
</dbReference>
<dbReference type="PANTHER" id="PTHR36112">
    <property type="entry name" value="RIBOSOMAL RNA SMALL SUBUNIT METHYLTRANSFERASE J"/>
    <property type="match status" value="1"/>
</dbReference>
<dbReference type="Pfam" id="PF04445">
    <property type="entry name" value="SAM_MT"/>
    <property type="match status" value="1"/>
</dbReference>
<evidence type="ECO:0000313" key="2">
    <source>
        <dbReference type="EMBL" id="WZW87353.1"/>
    </source>
</evidence>
<feature type="binding site" evidence="1">
    <location>
        <begin position="121"/>
        <end position="122"/>
    </location>
    <ligand>
        <name>S-adenosyl-L-methionine</name>
        <dbReference type="ChEBI" id="CHEBI:59789"/>
    </ligand>
</feature>
<gene>
    <name evidence="1" type="primary">rsmJ</name>
    <name evidence="2" type="ORF">WMO13_08270</name>
</gene>
<dbReference type="HAMAP" id="MF_01523">
    <property type="entry name" value="16SrRNA_methyltr_J"/>
    <property type="match status" value="1"/>
</dbReference>
<keyword evidence="1" id="KW-0963">Cytoplasm</keyword>
<comment type="catalytic activity">
    <reaction evidence="1">
        <text>guanosine(1516) in 16S rRNA + S-adenosyl-L-methionine = N(2)-methylguanosine(1516) in 16S rRNA + S-adenosyl-L-homocysteine + H(+)</text>
        <dbReference type="Rhea" id="RHEA:43220"/>
        <dbReference type="Rhea" id="RHEA-COMP:10412"/>
        <dbReference type="Rhea" id="RHEA-COMP:10413"/>
        <dbReference type="ChEBI" id="CHEBI:15378"/>
        <dbReference type="ChEBI" id="CHEBI:57856"/>
        <dbReference type="ChEBI" id="CHEBI:59789"/>
        <dbReference type="ChEBI" id="CHEBI:74269"/>
        <dbReference type="ChEBI" id="CHEBI:74481"/>
        <dbReference type="EC" id="2.1.1.242"/>
    </reaction>
</comment>
<evidence type="ECO:0000313" key="3">
    <source>
        <dbReference type="Proteomes" id="UP001449178"/>
    </source>
</evidence>
<accession>A0ABZ3C2K1</accession>
<keyword evidence="1 2" id="KW-0489">Methyltransferase</keyword>
<sequence length="289" mass="33112">MMEQKSVYPKSVYPFEIIKKGLEHPIQLPTSLKIELQDFEAYCLDHTSHSNQSDINRFIWDGARFYWQDLEAGNLEIDFTSKKLQYRMQKLNKAQEPLLRAVGWKSTERQRIWDLTAGLGRDSALLYFAGLQVLMFERNPVLQTLLQYGLAQLSQPVGQADIGTAVDPYLYLMPEDAIAFLQNRDHQETQMSDIAVPLADVIYMDPMYPERKKSALVKKELRIIRNLVGADLDNELLLKNALTSGVPRVVVKRPKGAEFVADLKPSHSVESPNTRFDVYLQHSLDTLSR</sequence>
<keyword evidence="3" id="KW-1185">Reference proteome</keyword>
<feature type="binding site" evidence="1">
    <location>
        <begin position="137"/>
        <end position="138"/>
    </location>
    <ligand>
        <name>S-adenosyl-L-methionine</name>
        <dbReference type="ChEBI" id="CHEBI:59789"/>
    </ligand>
</feature>
<dbReference type="GO" id="GO:0008168">
    <property type="term" value="F:methyltransferase activity"/>
    <property type="evidence" value="ECO:0007669"/>
    <property type="project" value="UniProtKB-KW"/>
</dbReference>
<organism evidence="2 3">
    <name type="scientific">Ignatzschineria larvae DSM 13226</name>
    <dbReference type="NCBI Taxonomy" id="1111732"/>
    <lineage>
        <taxon>Bacteria</taxon>
        <taxon>Pseudomonadati</taxon>
        <taxon>Pseudomonadota</taxon>
        <taxon>Gammaproteobacteria</taxon>
        <taxon>Cardiobacteriales</taxon>
        <taxon>Ignatzschineriaceae</taxon>
        <taxon>Ignatzschineria</taxon>
    </lineage>
</organism>
<dbReference type="EC" id="2.1.1.242" evidence="1"/>
<keyword evidence="1" id="KW-0949">S-adenosyl-L-methionine</keyword>
<keyword evidence="1" id="KW-0698">rRNA processing</keyword>
<protein>
    <recommendedName>
        <fullName evidence="1">Ribosomal RNA small subunit methyltransferase J</fullName>
        <ecNumber evidence="1">2.1.1.242</ecNumber>
    </recommendedName>
    <alternativeName>
        <fullName evidence="1">16S rRNA m2G1516 methyltransferase</fullName>
    </alternativeName>
    <alternativeName>
        <fullName evidence="1">rRNA (guanine-N(2)-)-methyltransferase</fullName>
    </alternativeName>
</protein>
<comment type="caution">
    <text evidence="1">Lacks conserved residue(s) required for the propagation of feature annotation.</text>
</comment>
<feature type="binding site" evidence="1">
    <location>
        <position position="205"/>
    </location>
    <ligand>
        <name>S-adenosyl-L-methionine</name>
        <dbReference type="ChEBI" id="CHEBI:59789"/>
    </ligand>
</feature>
<dbReference type="GO" id="GO:0032259">
    <property type="term" value="P:methylation"/>
    <property type="evidence" value="ECO:0007669"/>
    <property type="project" value="UniProtKB-KW"/>
</dbReference>